<evidence type="ECO:0000313" key="2">
    <source>
        <dbReference type="Proteomes" id="UP001369736"/>
    </source>
</evidence>
<reference evidence="1 2" key="1">
    <citation type="submission" date="2024-03" db="EMBL/GenBank/DDBJ databases">
        <title>Actinomycetospora sp. OC33-EN07, a novel actinomycete isolated from wild orchid (Aerides multiflora).</title>
        <authorList>
            <person name="Suriyachadkun C."/>
        </authorList>
    </citation>
    <scope>NUCLEOTIDE SEQUENCE [LARGE SCALE GENOMIC DNA]</scope>
    <source>
        <strain evidence="1 2">OC33-EN07</strain>
    </source>
</reference>
<protein>
    <submittedName>
        <fullName evidence="1">Uncharacterized protein</fullName>
    </submittedName>
</protein>
<accession>A0ABU8M0G8</accession>
<name>A0ABU8M0G8_9PSEU</name>
<sequence>MRAGPKPEPTTNRVTDAHESALVAFEADQRVAARVVASHATGVEDCAELLGMLGLARAVGLPVIETPPRH</sequence>
<dbReference type="Proteomes" id="UP001369736">
    <property type="component" value="Unassembled WGS sequence"/>
</dbReference>
<dbReference type="RefSeq" id="WP_337700107.1">
    <property type="nucleotide sequence ID" value="NZ_JBBEGM010000001.1"/>
</dbReference>
<comment type="caution">
    <text evidence="1">The sequence shown here is derived from an EMBL/GenBank/DDBJ whole genome shotgun (WGS) entry which is preliminary data.</text>
</comment>
<dbReference type="EMBL" id="JBBEGM010000001">
    <property type="protein sequence ID" value="MEJ2860502.1"/>
    <property type="molecule type" value="Genomic_DNA"/>
</dbReference>
<evidence type="ECO:0000313" key="1">
    <source>
        <dbReference type="EMBL" id="MEJ2860502.1"/>
    </source>
</evidence>
<gene>
    <name evidence="1" type="ORF">WCD58_05010</name>
</gene>
<organism evidence="1 2">
    <name type="scientific">Actinomycetospora flava</name>
    <dbReference type="NCBI Taxonomy" id="3129232"/>
    <lineage>
        <taxon>Bacteria</taxon>
        <taxon>Bacillati</taxon>
        <taxon>Actinomycetota</taxon>
        <taxon>Actinomycetes</taxon>
        <taxon>Pseudonocardiales</taxon>
        <taxon>Pseudonocardiaceae</taxon>
        <taxon>Actinomycetospora</taxon>
    </lineage>
</organism>
<proteinExistence type="predicted"/>
<keyword evidence="2" id="KW-1185">Reference proteome</keyword>